<name>A0A3S3NSE8_9ACAR</name>
<keyword evidence="7" id="KW-0813">Transport</keyword>
<dbReference type="OrthoDB" id="6512734at2759"/>
<evidence type="ECO:0000313" key="5">
    <source>
        <dbReference type="EMBL" id="RWS00441.1"/>
    </source>
</evidence>
<evidence type="ECO:0000256" key="3">
    <source>
        <dbReference type="ARBA" id="ARBA00023136"/>
    </source>
</evidence>
<dbReference type="EMBL" id="NCKU01011355">
    <property type="protein sequence ID" value="RWS00473.1"/>
    <property type="molecule type" value="Genomic_DNA"/>
</dbReference>
<dbReference type="PANTHER" id="PTHR23121:SF9">
    <property type="entry name" value="SODIUM-DEPENDENT GLUCOSE TRANSPORTER 1"/>
    <property type="match status" value="1"/>
</dbReference>
<feature type="transmembrane region" description="Helical" evidence="4">
    <location>
        <begin position="98"/>
        <end position="126"/>
    </location>
</feature>
<dbReference type="SUPFAM" id="SSF103473">
    <property type="entry name" value="MFS general substrate transporter"/>
    <property type="match status" value="1"/>
</dbReference>
<feature type="transmembrane region" description="Helical" evidence="4">
    <location>
        <begin position="191"/>
        <end position="212"/>
    </location>
</feature>
<keyword evidence="1 4" id="KW-0812">Transmembrane</keyword>
<dbReference type="Gene3D" id="1.20.1250.20">
    <property type="entry name" value="MFS general substrate transporter like domains"/>
    <property type="match status" value="1"/>
</dbReference>
<evidence type="ECO:0000313" key="7">
    <source>
        <dbReference type="EMBL" id="RWS00877.1"/>
    </source>
</evidence>
<dbReference type="EMBL" id="NCKU01010305">
    <property type="protein sequence ID" value="RWS00882.1"/>
    <property type="molecule type" value="Genomic_DNA"/>
</dbReference>
<gene>
    <name evidence="9" type="ORF">B4U79_18612</name>
    <name evidence="8" type="ORF">B4U79_18613</name>
    <name evidence="7" type="ORF">B4U79_18614</name>
    <name evidence="6" type="ORF">B4U79_18667</name>
    <name evidence="5" type="ORF">B4U79_18669</name>
</gene>
<feature type="transmembrane region" description="Helical" evidence="4">
    <location>
        <begin position="138"/>
        <end position="157"/>
    </location>
</feature>
<feature type="transmembrane region" description="Helical" evidence="4">
    <location>
        <begin position="51"/>
        <end position="69"/>
    </location>
</feature>
<reference evidence="7 10" key="1">
    <citation type="journal article" date="2018" name="Gigascience">
        <title>Genomes of trombidid mites reveal novel predicted allergens and laterally-transferred genes associated with secondary metabolism.</title>
        <authorList>
            <person name="Dong X."/>
            <person name="Chaisiri K."/>
            <person name="Xia D."/>
            <person name="Armstrong S.D."/>
            <person name="Fang Y."/>
            <person name="Donnelly M.J."/>
            <person name="Kadowaki T."/>
            <person name="McGarry J.W."/>
            <person name="Darby A.C."/>
            <person name="Makepeace B.L."/>
        </authorList>
    </citation>
    <scope>NUCLEOTIDE SEQUENCE [LARGE SCALE GENOMIC DNA]</scope>
    <source>
        <strain evidence="7">UoL-WK</strain>
    </source>
</reference>
<feature type="transmembrane region" description="Helical" evidence="4">
    <location>
        <begin position="275"/>
        <end position="296"/>
    </location>
</feature>
<keyword evidence="2 4" id="KW-1133">Transmembrane helix</keyword>
<evidence type="ECO:0000256" key="2">
    <source>
        <dbReference type="ARBA" id="ARBA00022989"/>
    </source>
</evidence>
<accession>A0A3S3NSE8</accession>
<reference evidence="7" key="2">
    <citation type="submission" date="2018-11" db="EMBL/GenBank/DDBJ databases">
        <title>Trombidioid mite genomics.</title>
        <authorList>
            <person name="Dong X."/>
        </authorList>
    </citation>
    <scope>NUCLEOTIDE SEQUENCE</scope>
    <source>
        <strain evidence="7">UoL-WK</strain>
    </source>
</reference>
<feature type="transmembrane region" description="Helical" evidence="4">
    <location>
        <begin position="250"/>
        <end position="269"/>
    </location>
</feature>
<dbReference type="Proteomes" id="UP000285301">
    <property type="component" value="Unassembled WGS sequence"/>
</dbReference>
<protein>
    <submittedName>
        <fullName evidence="7">Sodium-dependent glucose transporter 1-like protein</fullName>
    </submittedName>
</protein>
<dbReference type="EMBL" id="NCKU01010311">
    <property type="protein sequence ID" value="RWS00877.1"/>
    <property type="molecule type" value="Genomic_DNA"/>
</dbReference>
<evidence type="ECO:0000313" key="10">
    <source>
        <dbReference type="Proteomes" id="UP000285301"/>
    </source>
</evidence>
<feature type="transmembrane region" description="Helical" evidence="4">
    <location>
        <begin position="308"/>
        <end position="328"/>
    </location>
</feature>
<keyword evidence="3 4" id="KW-0472">Membrane</keyword>
<feature type="transmembrane region" description="Helical" evidence="4">
    <location>
        <begin position="12"/>
        <end position="31"/>
    </location>
</feature>
<evidence type="ECO:0000313" key="9">
    <source>
        <dbReference type="EMBL" id="RWS00882.1"/>
    </source>
</evidence>
<comment type="caution">
    <text evidence="7">The sequence shown here is derived from an EMBL/GenBank/DDBJ whole genome shotgun (WGS) entry which is preliminary data.</text>
</comment>
<evidence type="ECO:0000256" key="1">
    <source>
        <dbReference type="ARBA" id="ARBA00022692"/>
    </source>
</evidence>
<sequence length="358" mass="40083">MDENRRLKLYTTLAVIISTCLHTLCFTSLYVTLLDFKEILSTTLNNVTTGMSIRNFSVLVGSMIGNLIYRRGNRQIIYATFVITEGLLSAILPNLKTVFAYFLMNGAIGFVCGIIETGSIVTVAELWREKANPFIQGINLAITVANVLSPLVFSPFLSERNEETSSNCDGNANYSSLIEVSENDKASGSQIWMPLLVIGAIMLLFGYFSMLLELYRVKYYRKESDTKLKYEEYGRRLSTMSESNGNNRTIHKILFLLVAYSFTAIFWGYCGASNLLGSLYIFAAYAFTAFGVPILISNYIECFPNVFIYYNSASVAFLTLLLALIQLIDFLDHTESEAKSLSQMKLDTKRVSMAGLTL</sequence>
<dbReference type="AlphaFoldDB" id="A0A3S3NSE8"/>
<feature type="transmembrane region" description="Helical" evidence="4">
    <location>
        <begin position="76"/>
        <end position="92"/>
    </location>
</feature>
<dbReference type="EMBL" id="NCKU01010306">
    <property type="protein sequence ID" value="RWS00881.1"/>
    <property type="molecule type" value="Genomic_DNA"/>
</dbReference>
<organism evidence="7 10">
    <name type="scientific">Dinothrombium tinctorium</name>
    <dbReference type="NCBI Taxonomy" id="1965070"/>
    <lineage>
        <taxon>Eukaryota</taxon>
        <taxon>Metazoa</taxon>
        <taxon>Ecdysozoa</taxon>
        <taxon>Arthropoda</taxon>
        <taxon>Chelicerata</taxon>
        <taxon>Arachnida</taxon>
        <taxon>Acari</taxon>
        <taxon>Acariformes</taxon>
        <taxon>Trombidiformes</taxon>
        <taxon>Prostigmata</taxon>
        <taxon>Anystina</taxon>
        <taxon>Parasitengona</taxon>
        <taxon>Trombidioidea</taxon>
        <taxon>Trombidiidae</taxon>
        <taxon>Dinothrombium</taxon>
    </lineage>
</organism>
<dbReference type="InterPro" id="IPR036259">
    <property type="entry name" value="MFS_trans_sf"/>
</dbReference>
<proteinExistence type="predicted"/>
<keyword evidence="7" id="KW-0762">Sugar transport</keyword>
<dbReference type="PANTHER" id="PTHR23121">
    <property type="entry name" value="SODIUM-DEPENDENT GLUCOSE TRANSPORTER 1"/>
    <property type="match status" value="1"/>
</dbReference>
<keyword evidence="10" id="KW-1185">Reference proteome</keyword>
<dbReference type="EMBL" id="NCKU01011431">
    <property type="protein sequence ID" value="RWS00441.1"/>
    <property type="molecule type" value="Genomic_DNA"/>
</dbReference>
<evidence type="ECO:0000313" key="6">
    <source>
        <dbReference type="EMBL" id="RWS00473.1"/>
    </source>
</evidence>
<evidence type="ECO:0000313" key="8">
    <source>
        <dbReference type="EMBL" id="RWS00881.1"/>
    </source>
</evidence>
<evidence type="ECO:0000256" key="4">
    <source>
        <dbReference type="SAM" id="Phobius"/>
    </source>
</evidence>